<evidence type="ECO:0000313" key="1">
    <source>
        <dbReference type="EMBL" id="BFH74296.1"/>
    </source>
</evidence>
<proteinExistence type="predicted"/>
<dbReference type="RefSeq" id="WP_369609820.1">
    <property type="nucleotide sequence ID" value="NZ_AP031322.1"/>
</dbReference>
<dbReference type="GeneID" id="92355192"/>
<organism evidence="1">
    <name type="scientific">Sulfurisphaera javensis</name>
    <dbReference type="NCBI Taxonomy" id="2049879"/>
    <lineage>
        <taxon>Archaea</taxon>
        <taxon>Thermoproteota</taxon>
        <taxon>Thermoprotei</taxon>
        <taxon>Sulfolobales</taxon>
        <taxon>Sulfolobaceae</taxon>
        <taxon>Sulfurisphaera</taxon>
    </lineage>
</organism>
<dbReference type="KEGG" id="sjv:SJAV_22400"/>
<protein>
    <submittedName>
        <fullName evidence="1">Uncharacterized protein</fullName>
    </submittedName>
</protein>
<sequence length="93" mass="10827">MRVFDATLQDGTVVLTNKSNKKVLLRLVTLHYEVTVLTIEDQRSIKTINEDKIIEKEIKSGEKIKVKSELKNLKSISIVYTIDDRTFREDIEF</sequence>
<reference evidence="1" key="1">
    <citation type="submission" date="2024-03" db="EMBL/GenBank/DDBJ databases">
        <title>Complete genome sequence of Sulfurisphaera javensis strain KD-1.</title>
        <authorList>
            <person name="Sakai H."/>
            <person name="Nur N."/>
            <person name="Suwanto A."/>
            <person name="Kurosawa N."/>
        </authorList>
    </citation>
    <scope>NUCLEOTIDE SEQUENCE</scope>
    <source>
        <strain evidence="1">KD-1</strain>
    </source>
</reference>
<dbReference type="AlphaFoldDB" id="A0AAT9GUB7"/>
<dbReference type="EMBL" id="AP031322">
    <property type="protein sequence ID" value="BFH74296.1"/>
    <property type="molecule type" value="Genomic_DNA"/>
</dbReference>
<accession>A0AAT9GUB7</accession>
<name>A0AAT9GUB7_9CREN</name>
<gene>
    <name evidence="1" type="ORF">SJAV_22400</name>
</gene>